<accession>A0A6J4JLY3</accession>
<feature type="non-terminal residue" evidence="1">
    <location>
        <position position="38"/>
    </location>
</feature>
<feature type="non-terminal residue" evidence="1">
    <location>
        <position position="1"/>
    </location>
</feature>
<name>A0A6J4JLY3_9PROT</name>
<gene>
    <name evidence="1" type="ORF">AVDCRST_MAG08-3875</name>
</gene>
<evidence type="ECO:0000313" key="1">
    <source>
        <dbReference type="EMBL" id="CAA9281974.1"/>
    </source>
</evidence>
<protein>
    <submittedName>
        <fullName evidence="1">Glutamate Aspartate transport system permease protein GltK</fullName>
    </submittedName>
</protein>
<dbReference type="EMBL" id="CADCTG010000298">
    <property type="protein sequence ID" value="CAA9281974.1"/>
    <property type="molecule type" value="Genomic_DNA"/>
</dbReference>
<reference evidence="1" key="1">
    <citation type="submission" date="2020-02" db="EMBL/GenBank/DDBJ databases">
        <authorList>
            <person name="Meier V. D."/>
        </authorList>
    </citation>
    <scope>NUCLEOTIDE SEQUENCE</scope>
    <source>
        <strain evidence="1">AVDCRST_MAG08</strain>
    </source>
</reference>
<dbReference type="AlphaFoldDB" id="A0A6J4JLY3"/>
<proteinExistence type="predicted"/>
<sequence length="38" mass="4042">LRRGGLPDGGRHLLRVLLRHVEIQPGPGGGAEPPPRPL</sequence>
<organism evidence="1">
    <name type="scientific">uncultured Acetobacteraceae bacterium</name>
    <dbReference type="NCBI Taxonomy" id="169975"/>
    <lineage>
        <taxon>Bacteria</taxon>
        <taxon>Pseudomonadati</taxon>
        <taxon>Pseudomonadota</taxon>
        <taxon>Alphaproteobacteria</taxon>
        <taxon>Acetobacterales</taxon>
        <taxon>Acetobacteraceae</taxon>
        <taxon>environmental samples</taxon>
    </lineage>
</organism>